<reference evidence="4" key="1">
    <citation type="journal article" date="2014" name="Int. J. Syst. Evol. Microbiol.">
        <title>Complete genome sequence of Corynebacterium casei LMG S-19264T (=DSM 44701T), isolated from a smear-ripened cheese.</title>
        <authorList>
            <consortium name="US DOE Joint Genome Institute (JGI-PGF)"/>
            <person name="Walter F."/>
            <person name="Albersmeier A."/>
            <person name="Kalinowski J."/>
            <person name="Ruckert C."/>
        </authorList>
    </citation>
    <scope>NUCLEOTIDE SEQUENCE</scope>
    <source>
        <strain evidence="4">CGMCC 1.12751</strain>
    </source>
</reference>
<dbReference type="AlphaFoldDB" id="A0A917LWL5"/>
<feature type="domain" description="Secretion system C-terminal sorting" evidence="3">
    <location>
        <begin position="1122"/>
        <end position="1179"/>
    </location>
</feature>
<evidence type="ECO:0000256" key="1">
    <source>
        <dbReference type="ARBA" id="ARBA00022729"/>
    </source>
</evidence>
<reference evidence="4" key="2">
    <citation type="submission" date="2020-09" db="EMBL/GenBank/DDBJ databases">
        <authorList>
            <person name="Sun Q."/>
            <person name="Zhou Y."/>
        </authorList>
    </citation>
    <scope>NUCLEOTIDE SEQUENCE</scope>
    <source>
        <strain evidence="4">CGMCC 1.12751</strain>
    </source>
</reference>
<dbReference type="RefSeq" id="WP_188466974.1">
    <property type="nucleotide sequence ID" value="NZ_BMFQ01000004.1"/>
</dbReference>
<proteinExistence type="predicted"/>
<feature type="chain" id="PRO_5038031575" description="Secretion system C-terminal sorting domain-containing protein" evidence="2">
    <location>
        <begin position="20"/>
        <end position="1180"/>
    </location>
</feature>
<dbReference type="NCBIfam" id="TIGR04183">
    <property type="entry name" value="Por_Secre_tail"/>
    <property type="match status" value="1"/>
</dbReference>
<keyword evidence="5" id="KW-1185">Reference proteome</keyword>
<dbReference type="Pfam" id="PF18962">
    <property type="entry name" value="Por_Secre_tail"/>
    <property type="match status" value="1"/>
</dbReference>
<accession>A0A917LWL5</accession>
<name>A0A917LWL5_9FLAO</name>
<evidence type="ECO:0000313" key="4">
    <source>
        <dbReference type="EMBL" id="GGG60077.1"/>
    </source>
</evidence>
<evidence type="ECO:0000259" key="3">
    <source>
        <dbReference type="Pfam" id="PF18962"/>
    </source>
</evidence>
<comment type="caution">
    <text evidence="4">The sequence shown here is derived from an EMBL/GenBank/DDBJ whole genome shotgun (WGS) entry which is preliminary data.</text>
</comment>
<gene>
    <name evidence="4" type="ORF">GCM10010976_33530</name>
</gene>
<dbReference type="EMBL" id="BMFQ01000004">
    <property type="protein sequence ID" value="GGG60077.1"/>
    <property type="molecule type" value="Genomic_DNA"/>
</dbReference>
<protein>
    <recommendedName>
        <fullName evidence="3">Secretion system C-terminal sorting domain-containing protein</fullName>
    </recommendedName>
</protein>
<dbReference type="InterPro" id="IPR026444">
    <property type="entry name" value="Secre_tail"/>
</dbReference>
<evidence type="ECO:0000313" key="5">
    <source>
        <dbReference type="Proteomes" id="UP000625976"/>
    </source>
</evidence>
<sequence length="1180" mass="126221">MKKIYLLLVSITFSLLTYGQSPIVTVDRANIAVPTATGNAASISSIGITRGTGVIRRVGTDHTTISWSGVSQATAQTNNDYLQWSVKANTNFEVELTEVDMHLRRNTDGPKVWQLFYSTNGFATAGTAINSPVAMPENNSIVYNLNGLSINSGNSGTITFRLYAWNANTNQGWLRIKSSPTWSEFGISQPGIRLTGNITPASINSAESNIISSISFDPMDDIDYLLYDAPSGLTVSNALKIGEFTIQDGGNDLMDADALPTILEDLSFQVAGSSNFAAISIFDGATNVGEVTSVGTTITFNGINGGTGLLAPDNGSKTFDVYATFGTSITDNEQFQLTVSSAIPDGVNGSTFELSDAGGAQTLIIGDDNRLEVVASQLIFTTQPTDVNQFEIMTPFPIIHAVDINNNFDLDGTGTVSILSAGSLNGAPIDYTILGGVATLNTLIFNETETDINLFAFGSGGLGFVVSDTFNVLGPLITIAMQDFDLPSPEWTYTHDTPFFDNGWGTDGYYGIIDIADAAPLNYPSFTNNILGENDLYDEIDNGTSGFATITFADVDISSFNNVTVQFDWQIIGYVDNGDDAQYELFYDGISQGWVFLLDGNGPVEEDAETIILDIPDSVETVALQIRVSNNGTDGYSGFDNFKVVSVFDGLLYTNSAWTPYPPTNSTGLENAFVKDGTYNVGTNIELNNLVIANGATVSVSNSQSIKLNSDLFTDGLLELNSISNSYSSLIVEGKSTGAVTYNRHVNSYAGNNDLISAPVTGQTFGELANNNPNLYSYPATPTRKLFGPFDKVTGLYLTYDTSIPSDESVVLAPGTGYRAATNDNLNLNFTGIVNTGNVNVPIVIAGPYNPEWNLVGNPYPSYISLSDFLASNNSEFETVSSGVYGYDGNASDGWNIWNQAYSDANPAAVMAPGQGFLVASKTGGGTISFSPSMRSIGTTDDFIPGRMATEPIEHLKLELSSTDKLYKTDFYFTNNATLGLDPGYDSNVFGGSAPAFSIYSQLVEDNTGNAIAIQSLGYLDYADVTIPLGVRAPQGQELTFSILESSLPESTNVYLEDMVANTVTLLNEGNYTLTPTSNITGTGRFFLRFAESALSIEEVAFNSIHVFATATPKAIFIKGNLTDTTLVKVYDMQGRLVLSSSLESGSSNNQIDVSTLATGIYAVSISNKSLTKNQKVIIR</sequence>
<evidence type="ECO:0000256" key="2">
    <source>
        <dbReference type="SAM" id="SignalP"/>
    </source>
</evidence>
<keyword evidence="1 2" id="KW-0732">Signal</keyword>
<feature type="signal peptide" evidence="2">
    <location>
        <begin position="1"/>
        <end position="19"/>
    </location>
</feature>
<dbReference type="Proteomes" id="UP000625976">
    <property type="component" value="Unassembled WGS sequence"/>
</dbReference>
<organism evidence="4 5">
    <name type="scientific">Bizionia arctica</name>
    <dbReference type="NCBI Taxonomy" id="1495645"/>
    <lineage>
        <taxon>Bacteria</taxon>
        <taxon>Pseudomonadati</taxon>
        <taxon>Bacteroidota</taxon>
        <taxon>Flavobacteriia</taxon>
        <taxon>Flavobacteriales</taxon>
        <taxon>Flavobacteriaceae</taxon>
        <taxon>Bizionia</taxon>
    </lineage>
</organism>